<evidence type="ECO:0000259" key="2">
    <source>
        <dbReference type="Pfam" id="PF13690"/>
    </source>
</evidence>
<reference evidence="3 4" key="1">
    <citation type="submission" date="2024-09" db="EMBL/GenBank/DDBJ databases">
        <authorList>
            <person name="Sun Q."/>
            <person name="Mori K."/>
        </authorList>
    </citation>
    <scope>NUCLEOTIDE SEQUENCE [LARGE SCALE GENOMIC DNA]</scope>
    <source>
        <strain evidence="3 4">NCAIM B.02529</strain>
    </source>
</reference>
<proteinExistence type="predicted"/>
<evidence type="ECO:0000313" key="4">
    <source>
        <dbReference type="Proteomes" id="UP001589836"/>
    </source>
</evidence>
<dbReference type="InterPro" id="IPR028051">
    <property type="entry name" value="CheX-like_dom"/>
</dbReference>
<dbReference type="InterPro" id="IPR038756">
    <property type="entry name" value="CheX-like"/>
</dbReference>
<keyword evidence="1" id="KW-0145">Chemotaxis</keyword>
<dbReference type="CDD" id="cd17906">
    <property type="entry name" value="CheX"/>
    <property type="match status" value="1"/>
</dbReference>
<evidence type="ECO:0000256" key="1">
    <source>
        <dbReference type="ARBA" id="ARBA00022500"/>
    </source>
</evidence>
<organism evidence="3 4">
    <name type="scientific">Pontibacillus salicampi</name>
    <dbReference type="NCBI Taxonomy" id="1449801"/>
    <lineage>
        <taxon>Bacteria</taxon>
        <taxon>Bacillati</taxon>
        <taxon>Bacillota</taxon>
        <taxon>Bacilli</taxon>
        <taxon>Bacillales</taxon>
        <taxon>Bacillaceae</taxon>
        <taxon>Pontibacillus</taxon>
    </lineage>
</organism>
<sequence>MVGSKSVTEIVNGTIESVKAVLPFDIYIEKPNVIQEPLIQADLGVLIGMTGDMEGRLLIEGTRECISSIGSSMFGMPIGDEMLESFTGELANMIAGNLATIVSGREVHIDITPPTVIVGATKLYGFDRAFKVPVSLLQEETLYLILMIENS</sequence>
<name>A0ABV6LLN1_9BACI</name>
<dbReference type="EMBL" id="JBHLTP010000003">
    <property type="protein sequence ID" value="MFC0523217.1"/>
    <property type="molecule type" value="Genomic_DNA"/>
</dbReference>
<dbReference type="Pfam" id="PF13690">
    <property type="entry name" value="CheX"/>
    <property type="match status" value="1"/>
</dbReference>
<comment type="caution">
    <text evidence="3">The sequence shown here is derived from an EMBL/GenBank/DDBJ whole genome shotgun (WGS) entry which is preliminary data.</text>
</comment>
<keyword evidence="4" id="KW-1185">Reference proteome</keyword>
<evidence type="ECO:0000313" key="3">
    <source>
        <dbReference type="EMBL" id="MFC0523217.1"/>
    </source>
</evidence>
<dbReference type="PANTHER" id="PTHR39452:SF1">
    <property type="entry name" value="CHEY-P PHOSPHATASE CHEX"/>
    <property type="match status" value="1"/>
</dbReference>
<dbReference type="PANTHER" id="PTHR39452">
    <property type="entry name" value="CHEY-P PHOSPHATASE CHEX"/>
    <property type="match status" value="1"/>
</dbReference>
<feature type="domain" description="Chemotaxis phosphatase CheX-like" evidence="2">
    <location>
        <begin position="45"/>
        <end position="120"/>
    </location>
</feature>
<dbReference type="Gene3D" id="3.40.1550.10">
    <property type="entry name" value="CheC-like"/>
    <property type="match status" value="1"/>
</dbReference>
<accession>A0ABV6LLN1</accession>
<dbReference type="InterPro" id="IPR028976">
    <property type="entry name" value="CheC-like_sf"/>
</dbReference>
<dbReference type="SUPFAM" id="SSF103039">
    <property type="entry name" value="CheC-like"/>
    <property type="match status" value="1"/>
</dbReference>
<gene>
    <name evidence="3" type="ORF">ACFFGV_06360</name>
</gene>
<dbReference type="RefSeq" id="WP_377345759.1">
    <property type="nucleotide sequence ID" value="NZ_JBHLTP010000003.1"/>
</dbReference>
<protein>
    <submittedName>
        <fullName evidence="3">Chemotaxis protein CheX</fullName>
    </submittedName>
</protein>
<dbReference type="Proteomes" id="UP001589836">
    <property type="component" value="Unassembled WGS sequence"/>
</dbReference>